<organism evidence="2 3">
    <name type="scientific">Kribbella lupini</name>
    <dbReference type="NCBI Taxonomy" id="291602"/>
    <lineage>
        <taxon>Bacteria</taxon>
        <taxon>Bacillati</taxon>
        <taxon>Actinomycetota</taxon>
        <taxon>Actinomycetes</taxon>
        <taxon>Propionibacteriales</taxon>
        <taxon>Kribbellaceae</taxon>
        <taxon>Kribbella</taxon>
    </lineage>
</organism>
<dbReference type="InterPro" id="IPR008775">
    <property type="entry name" value="Phytyl_CoA_dOase-like"/>
</dbReference>
<dbReference type="RefSeq" id="WP_344179051.1">
    <property type="nucleotide sequence ID" value="NZ_BAAANC010000003.1"/>
</dbReference>
<comment type="caution">
    <text evidence="2">The sequence shown here is derived from an EMBL/GenBank/DDBJ whole genome shotgun (WGS) entry which is preliminary data.</text>
</comment>
<accession>A0ABN2BMK6</accession>
<evidence type="ECO:0008006" key="4">
    <source>
        <dbReference type="Google" id="ProtNLM"/>
    </source>
</evidence>
<dbReference type="PANTHER" id="PTHR20883:SF46">
    <property type="entry name" value="PHYTANOYL-COA HYDROXYLASE"/>
    <property type="match status" value="1"/>
</dbReference>
<dbReference type="PANTHER" id="PTHR20883">
    <property type="entry name" value="PHYTANOYL-COA DIOXYGENASE DOMAIN CONTAINING 1"/>
    <property type="match status" value="1"/>
</dbReference>
<protein>
    <recommendedName>
        <fullName evidence="4">Ectoine hydroxylase-related dioxygenase (Phytanoyl-CoA dioxygenase family)</fullName>
    </recommendedName>
</protein>
<name>A0ABN2BMK6_9ACTN</name>
<dbReference type="Gene3D" id="2.60.120.620">
    <property type="entry name" value="q2cbj1_9rhob like domain"/>
    <property type="match status" value="1"/>
</dbReference>
<evidence type="ECO:0000313" key="3">
    <source>
        <dbReference type="Proteomes" id="UP001500363"/>
    </source>
</evidence>
<reference evidence="2 3" key="1">
    <citation type="journal article" date="2019" name="Int. J. Syst. Evol. Microbiol.">
        <title>The Global Catalogue of Microorganisms (GCM) 10K type strain sequencing project: providing services to taxonomists for standard genome sequencing and annotation.</title>
        <authorList>
            <consortium name="The Broad Institute Genomics Platform"/>
            <consortium name="The Broad Institute Genome Sequencing Center for Infectious Disease"/>
            <person name="Wu L."/>
            <person name="Ma J."/>
        </authorList>
    </citation>
    <scope>NUCLEOTIDE SEQUENCE [LARGE SCALE GENOMIC DNA]</scope>
    <source>
        <strain evidence="2 3">JCM 14303</strain>
    </source>
</reference>
<feature type="region of interest" description="Disordered" evidence="1">
    <location>
        <begin position="222"/>
        <end position="250"/>
    </location>
</feature>
<dbReference type="SUPFAM" id="SSF51197">
    <property type="entry name" value="Clavaminate synthase-like"/>
    <property type="match status" value="1"/>
</dbReference>
<evidence type="ECO:0000256" key="1">
    <source>
        <dbReference type="SAM" id="MobiDB-lite"/>
    </source>
</evidence>
<sequence length="250" mass="28272">MTDIVAEYRVNGFVRVPGVLTLDEVEHYRTRAAAYLEEHRADRLQQDAIFSQLVNVWRHDDVLKQLTLHPKIAATAEQLAGFPLRIWHDQMLVKEPNSNAATHFHQDRPYWPHTNDRLPLSAWIALVDVPPERGCMTFLPGTQTITDLQPQDLRNEEDLFTRAPELRWAPRVTLPLKAGDCTFHSGFTGHMALPNTTDQARFAHVNIYMDADTVYTGAPHPVTDPLNLKPGTNLNGDDFPSVTRAEAGRP</sequence>
<dbReference type="Proteomes" id="UP001500363">
    <property type="component" value="Unassembled WGS sequence"/>
</dbReference>
<proteinExistence type="predicted"/>
<gene>
    <name evidence="2" type="ORF">GCM10009741_54080</name>
</gene>
<keyword evidence="3" id="KW-1185">Reference proteome</keyword>
<dbReference type="Pfam" id="PF05721">
    <property type="entry name" value="PhyH"/>
    <property type="match status" value="1"/>
</dbReference>
<dbReference type="EMBL" id="BAAANC010000003">
    <property type="protein sequence ID" value="GAA1544016.1"/>
    <property type="molecule type" value="Genomic_DNA"/>
</dbReference>
<evidence type="ECO:0000313" key="2">
    <source>
        <dbReference type="EMBL" id="GAA1544016.1"/>
    </source>
</evidence>